<dbReference type="PROSITE" id="PS00584">
    <property type="entry name" value="PFKB_KINASES_2"/>
    <property type="match status" value="1"/>
</dbReference>
<dbReference type="Proteomes" id="UP001501358">
    <property type="component" value="Unassembled WGS sequence"/>
</dbReference>
<dbReference type="GO" id="GO:0016301">
    <property type="term" value="F:kinase activity"/>
    <property type="evidence" value="ECO:0007669"/>
    <property type="project" value="UniProtKB-KW"/>
</dbReference>
<dbReference type="Pfam" id="PF00294">
    <property type="entry name" value="PfkB"/>
    <property type="match status" value="1"/>
</dbReference>
<dbReference type="Gene3D" id="3.40.1190.20">
    <property type="match status" value="1"/>
</dbReference>
<comment type="caution">
    <text evidence="5">The sequence shown here is derived from an EMBL/GenBank/DDBJ whole genome shotgun (WGS) entry which is preliminary data.</text>
</comment>
<dbReference type="InterPro" id="IPR002173">
    <property type="entry name" value="Carboh/pur_kinase_PfkB_CS"/>
</dbReference>
<gene>
    <name evidence="5" type="ORF">GCM10010406_48850</name>
</gene>
<evidence type="ECO:0000256" key="2">
    <source>
        <dbReference type="ARBA" id="ARBA00022777"/>
    </source>
</evidence>
<feature type="domain" description="Carbohydrate kinase PfkB" evidence="4">
    <location>
        <begin position="117"/>
        <end position="369"/>
    </location>
</feature>
<accession>A0ABN3MQP7</accession>
<dbReference type="InterPro" id="IPR011611">
    <property type="entry name" value="PfkB_dom"/>
</dbReference>
<evidence type="ECO:0000256" key="1">
    <source>
        <dbReference type="ARBA" id="ARBA00022679"/>
    </source>
</evidence>
<dbReference type="InterPro" id="IPR029056">
    <property type="entry name" value="Ribokinase-like"/>
</dbReference>
<keyword evidence="6" id="KW-1185">Reference proteome</keyword>
<proteinExistence type="predicted"/>
<evidence type="ECO:0000259" key="4">
    <source>
        <dbReference type="Pfam" id="PF00294"/>
    </source>
</evidence>
<dbReference type="PANTHER" id="PTHR42774:SF3">
    <property type="entry name" value="KETOHEXOKINASE"/>
    <property type="match status" value="1"/>
</dbReference>
<evidence type="ECO:0000313" key="6">
    <source>
        <dbReference type="Proteomes" id="UP001501358"/>
    </source>
</evidence>
<feature type="compositionally biased region" description="Gly residues" evidence="3">
    <location>
        <begin position="49"/>
        <end position="60"/>
    </location>
</feature>
<name>A0ABN3MQP7_9ACTN</name>
<dbReference type="InterPro" id="IPR052562">
    <property type="entry name" value="Ketohexokinase-related"/>
</dbReference>
<dbReference type="EMBL" id="BAAATA010000040">
    <property type="protein sequence ID" value="GAA2506461.1"/>
    <property type="molecule type" value="Genomic_DNA"/>
</dbReference>
<dbReference type="RefSeq" id="WP_344385473.1">
    <property type="nucleotide sequence ID" value="NZ_BAAATA010000040.1"/>
</dbReference>
<sequence>MTAGHTADGRAADGRAAGGRATDEHTAGERTTDEHTAGERTGEARSGDGRGAAGTAGGAAGVGGAARGVVLDPLAALRTPDDPPCDVYLTGTVFLDIIFTGLDSAPVCGTETWARGMGSGPGGVANMATALSRLGLRTSLAAAFGDDVYGDHCWDTLSLDEGIDLSPSRKIAGWHSPVTVSMAYDGERTMVSHGHDAPPLACAGAPPTPPPARACVASLVPGRREEWIARAHAQGSRVFADVGWDESGRWDPADLADLEHCEAFLPNAAEAMRYTRTDSPEAAARALAELVPVAVVTTGRAGAVAVDSSTGESVAVPALAVEALDPTGAGDVFVAGYTTGALAGWPLADRLAFANLTAALSVQEFGGALAAPGWAEIAAWWKHVKQFDDQETSTGAGDVLRRYAFLDDLLPGRCGRRTLRRAVPTIGFGRPAPGD</sequence>
<evidence type="ECO:0000313" key="5">
    <source>
        <dbReference type="EMBL" id="GAA2506461.1"/>
    </source>
</evidence>
<protein>
    <submittedName>
        <fullName evidence="5">PfkB family carbohydrate kinase</fullName>
    </submittedName>
</protein>
<feature type="compositionally biased region" description="Basic and acidic residues" evidence="3">
    <location>
        <begin position="21"/>
        <end position="48"/>
    </location>
</feature>
<organism evidence="5 6">
    <name type="scientific">Streptomyces thermolineatus</name>
    <dbReference type="NCBI Taxonomy" id="44033"/>
    <lineage>
        <taxon>Bacteria</taxon>
        <taxon>Bacillati</taxon>
        <taxon>Actinomycetota</taxon>
        <taxon>Actinomycetes</taxon>
        <taxon>Kitasatosporales</taxon>
        <taxon>Streptomycetaceae</taxon>
        <taxon>Streptomyces</taxon>
    </lineage>
</organism>
<feature type="region of interest" description="Disordered" evidence="3">
    <location>
        <begin position="1"/>
        <end position="60"/>
    </location>
</feature>
<dbReference type="SUPFAM" id="SSF53613">
    <property type="entry name" value="Ribokinase-like"/>
    <property type="match status" value="1"/>
</dbReference>
<dbReference type="PANTHER" id="PTHR42774">
    <property type="entry name" value="PHOSPHOTRANSFERASE SYSTEM TRANSPORT PROTEIN"/>
    <property type="match status" value="1"/>
</dbReference>
<keyword evidence="2 5" id="KW-0418">Kinase</keyword>
<reference evidence="5 6" key="1">
    <citation type="journal article" date="2019" name="Int. J. Syst. Evol. Microbiol.">
        <title>The Global Catalogue of Microorganisms (GCM) 10K type strain sequencing project: providing services to taxonomists for standard genome sequencing and annotation.</title>
        <authorList>
            <consortium name="The Broad Institute Genomics Platform"/>
            <consortium name="The Broad Institute Genome Sequencing Center for Infectious Disease"/>
            <person name="Wu L."/>
            <person name="Ma J."/>
        </authorList>
    </citation>
    <scope>NUCLEOTIDE SEQUENCE [LARGE SCALE GENOMIC DNA]</scope>
    <source>
        <strain evidence="5 6">JCM 6307</strain>
    </source>
</reference>
<evidence type="ECO:0000256" key="3">
    <source>
        <dbReference type="SAM" id="MobiDB-lite"/>
    </source>
</evidence>
<keyword evidence="1" id="KW-0808">Transferase</keyword>